<evidence type="ECO:0000256" key="1">
    <source>
        <dbReference type="ARBA" id="ARBA00011063"/>
    </source>
</evidence>
<dbReference type="AlphaFoldDB" id="A0A6J6P9F4"/>
<dbReference type="SMART" id="SM00226">
    <property type="entry name" value="LMWPc"/>
    <property type="match status" value="1"/>
</dbReference>
<dbReference type="InterPro" id="IPR050438">
    <property type="entry name" value="LMW_PTPase"/>
</dbReference>
<accession>A0A6J6P9F4</accession>
<reference evidence="6" key="1">
    <citation type="submission" date="2020-05" db="EMBL/GenBank/DDBJ databases">
        <authorList>
            <person name="Chiriac C."/>
            <person name="Salcher M."/>
            <person name="Ghai R."/>
            <person name="Kavagutti S V."/>
        </authorList>
    </citation>
    <scope>NUCLEOTIDE SEQUENCE</scope>
</reference>
<dbReference type="InterPro" id="IPR023485">
    <property type="entry name" value="Ptyr_pPase"/>
</dbReference>
<dbReference type="SUPFAM" id="SSF52788">
    <property type="entry name" value="Phosphotyrosine protein phosphatases I"/>
    <property type="match status" value="1"/>
</dbReference>
<dbReference type="GO" id="GO:0004725">
    <property type="term" value="F:protein tyrosine phosphatase activity"/>
    <property type="evidence" value="ECO:0007669"/>
    <property type="project" value="UniProtKB-EC"/>
</dbReference>
<dbReference type="EC" id="3.1.3.48" evidence="2"/>
<dbReference type="EMBL" id="CAEZXR010000055">
    <property type="protein sequence ID" value="CAB4695469.1"/>
    <property type="molecule type" value="Genomic_DNA"/>
</dbReference>
<dbReference type="Pfam" id="PF01451">
    <property type="entry name" value="LMWPc"/>
    <property type="match status" value="1"/>
</dbReference>
<dbReference type="InterPro" id="IPR017867">
    <property type="entry name" value="Tyr_phospatase_low_mol_wt"/>
</dbReference>
<organism evidence="6">
    <name type="scientific">freshwater metagenome</name>
    <dbReference type="NCBI Taxonomy" id="449393"/>
    <lineage>
        <taxon>unclassified sequences</taxon>
        <taxon>metagenomes</taxon>
        <taxon>ecological metagenomes</taxon>
    </lineage>
</organism>
<evidence type="ECO:0000256" key="3">
    <source>
        <dbReference type="ARBA" id="ARBA00022801"/>
    </source>
</evidence>
<dbReference type="PANTHER" id="PTHR11717:SF7">
    <property type="entry name" value="LOW MOLECULAR WEIGHT PHOSPHOTYROSINE PROTEIN PHOSPHATASE"/>
    <property type="match status" value="1"/>
</dbReference>
<dbReference type="PANTHER" id="PTHR11717">
    <property type="entry name" value="LOW MOLECULAR WEIGHT PROTEIN TYROSINE PHOSPHATASE"/>
    <property type="match status" value="1"/>
</dbReference>
<feature type="domain" description="Phosphotyrosine protein phosphatase I" evidence="5">
    <location>
        <begin position="13"/>
        <end position="189"/>
    </location>
</feature>
<evidence type="ECO:0000259" key="5">
    <source>
        <dbReference type="SMART" id="SM00226"/>
    </source>
</evidence>
<evidence type="ECO:0000313" key="6">
    <source>
        <dbReference type="EMBL" id="CAB4695469.1"/>
    </source>
</evidence>
<dbReference type="InterPro" id="IPR036196">
    <property type="entry name" value="Ptyr_pPase_sf"/>
</dbReference>
<protein>
    <recommendedName>
        <fullName evidence="2">protein-tyrosine-phosphatase</fullName>
        <ecNumber evidence="2">3.1.3.48</ecNumber>
    </recommendedName>
</protein>
<proteinExistence type="inferred from homology"/>
<comment type="similarity">
    <text evidence="1">Belongs to the low molecular weight phosphotyrosine protein phosphatase family.</text>
</comment>
<evidence type="ECO:0000256" key="4">
    <source>
        <dbReference type="ARBA" id="ARBA00022912"/>
    </source>
</evidence>
<evidence type="ECO:0000256" key="2">
    <source>
        <dbReference type="ARBA" id="ARBA00013064"/>
    </source>
</evidence>
<dbReference type="Gene3D" id="3.40.50.2300">
    <property type="match status" value="1"/>
</dbReference>
<keyword evidence="4" id="KW-0904">Protein phosphatase</keyword>
<sequence length="196" mass="20782">MSMSDPSEQGVPAGILTVCIGNMCRSPLAERLLRLHLADAVATGVVRVDSAGVRPVVGHAMEENAAAELVRLGGDPTGFAARRVEPDLVLEATLVLAMTREIRADVLREQPRAMRRTFTLPEFAEICRGLAREGVVASSVAELVATAARRRALAAEIDQDIPDPIGRPAAVHREVADRIAADIDAVVAALHASTQV</sequence>
<gene>
    <name evidence="6" type="ORF">UFOPK2579_00653</name>
</gene>
<dbReference type="PRINTS" id="PR00719">
    <property type="entry name" value="LMWPTPASE"/>
</dbReference>
<keyword evidence="3" id="KW-0378">Hydrolase</keyword>
<name>A0A6J6P9F4_9ZZZZ</name>